<comment type="caution">
    <text evidence="2">The sequence shown here is derived from an EMBL/GenBank/DDBJ whole genome shotgun (WGS) entry which is preliminary data.</text>
</comment>
<comment type="similarity">
    <text evidence="1">Belongs to the FAD-binding monooxygenase family.</text>
</comment>
<dbReference type="Proteomes" id="UP000315522">
    <property type="component" value="Unassembled WGS sequence"/>
</dbReference>
<reference evidence="2 3" key="1">
    <citation type="submission" date="2018-05" db="EMBL/GenBank/DDBJ databases">
        <title>Genome sequencing and assembly of the regulated plant pathogen Lachnellula willkommii and related sister species for the development of diagnostic species identification markers.</title>
        <authorList>
            <person name="Giroux E."/>
            <person name="Bilodeau G."/>
        </authorList>
    </citation>
    <scope>NUCLEOTIDE SEQUENCE [LARGE SCALE GENOMIC DNA]</scope>
    <source>
        <strain evidence="2 3">CBS 172.35</strain>
    </source>
</reference>
<keyword evidence="2" id="KW-0560">Oxidoreductase</keyword>
<protein>
    <submittedName>
        <fullName evidence="2">FAD-binding monooxygenase</fullName>
    </submittedName>
</protein>
<gene>
    <name evidence="2" type="primary">aflW_2</name>
    <name evidence="2" type="ORF">LAWI1_G004527</name>
</gene>
<evidence type="ECO:0000256" key="1">
    <source>
        <dbReference type="ARBA" id="ARBA00010139"/>
    </source>
</evidence>
<dbReference type="EMBL" id="QGML01001321">
    <property type="protein sequence ID" value="TVY89290.1"/>
    <property type="molecule type" value="Genomic_DNA"/>
</dbReference>
<dbReference type="InterPro" id="IPR036188">
    <property type="entry name" value="FAD/NAD-bd_sf"/>
</dbReference>
<dbReference type="AlphaFoldDB" id="A0A559M8L2"/>
<organism evidence="2 3">
    <name type="scientific">Lachnellula willkommii</name>
    <dbReference type="NCBI Taxonomy" id="215461"/>
    <lineage>
        <taxon>Eukaryota</taxon>
        <taxon>Fungi</taxon>
        <taxon>Dikarya</taxon>
        <taxon>Ascomycota</taxon>
        <taxon>Pezizomycotina</taxon>
        <taxon>Leotiomycetes</taxon>
        <taxon>Helotiales</taxon>
        <taxon>Lachnaceae</taxon>
        <taxon>Lachnellula</taxon>
    </lineage>
</organism>
<dbReference type="Gene3D" id="3.50.50.60">
    <property type="entry name" value="FAD/NAD(P)-binding domain"/>
    <property type="match status" value="1"/>
</dbReference>
<dbReference type="GO" id="GO:0004497">
    <property type="term" value="F:monooxygenase activity"/>
    <property type="evidence" value="ECO:0007669"/>
    <property type="project" value="UniProtKB-KW"/>
</dbReference>
<dbReference type="SUPFAM" id="SSF51905">
    <property type="entry name" value="FAD/NAD(P)-binding domain"/>
    <property type="match status" value="1"/>
</dbReference>
<keyword evidence="2" id="KW-0503">Monooxygenase</keyword>
<name>A0A559M8L2_9HELO</name>
<proteinExistence type="inferred from homology"/>
<dbReference type="PANTHER" id="PTHR42877:SF11">
    <property type="entry name" value="MONOOXYGENASE, PUTATIVE (AFU_ORTHOLOGUE AFUA_6G13790)-RELATED"/>
    <property type="match status" value="1"/>
</dbReference>
<dbReference type="Pfam" id="PF13450">
    <property type="entry name" value="NAD_binding_8"/>
    <property type="match status" value="1"/>
</dbReference>
<dbReference type="PANTHER" id="PTHR42877">
    <property type="entry name" value="L-ORNITHINE N(5)-MONOOXYGENASE-RELATED"/>
    <property type="match status" value="1"/>
</dbReference>
<sequence>MSNFVDLTIYEKNHDVGGTWLENRYPGLGCDVPAHVYVFPWEPNPDFDSFYATGPEIWAYIRKTTTKYHLDEHVKFNSRVIESVWDDSTSKWHVKVERNGQIIQDEADVLVNGSGILK</sequence>
<keyword evidence="3" id="KW-1185">Reference proteome</keyword>
<evidence type="ECO:0000313" key="2">
    <source>
        <dbReference type="EMBL" id="TVY89290.1"/>
    </source>
</evidence>
<dbReference type="InterPro" id="IPR051209">
    <property type="entry name" value="FAD-bind_Monooxygenase_sf"/>
</dbReference>
<evidence type="ECO:0000313" key="3">
    <source>
        <dbReference type="Proteomes" id="UP000315522"/>
    </source>
</evidence>
<accession>A0A559M8L2</accession>